<evidence type="ECO:0000256" key="1">
    <source>
        <dbReference type="SAM" id="Phobius"/>
    </source>
</evidence>
<proteinExistence type="predicted"/>
<feature type="transmembrane region" description="Helical" evidence="1">
    <location>
        <begin position="20"/>
        <end position="38"/>
    </location>
</feature>
<evidence type="ECO:0000313" key="3">
    <source>
        <dbReference type="Proteomes" id="UP000005237"/>
    </source>
</evidence>
<dbReference type="AlphaFoldDB" id="A0A8R1HZT6"/>
<reference evidence="3" key="1">
    <citation type="submission" date="2010-08" db="EMBL/GenBank/DDBJ databases">
        <authorList>
            <consortium name="Caenorhabditis japonica Sequencing Consortium"/>
            <person name="Wilson R.K."/>
        </authorList>
    </citation>
    <scope>NUCLEOTIDE SEQUENCE [LARGE SCALE GENOMIC DNA]</scope>
    <source>
        <strain evidence="3">DF5081</strain>
    </source>
</reference>
<dbReference type="Proteomes" id="UP000005237">
    <property type="component" value="Unassembled WGS sequence"/>
</dbReference>
<keyword evidence="1" id="KW-1133">Transmembrane helix</keyword>
<organism evidence="2 3">
    <name type="scientific">Caenorhabditis japonica</name>
    <dbReference type="NCBI Taxonomy" id="281687"/>
    <lineage>
        <taxon>Eukaryota</taxon>
        <taxon>Metazoa</taxon>
        <taxon>Ecdysozoa</taxon>
        <taxon>Nematoda</taxon>
        <taxon>Chromadorea</taxon>
        <taxon>Rhabditida</taxon>
        <taxon>Rhabditina</taxon>
        <taxon>Rhabditomorpha</taxon>
        <taxon>Rhabditoidea</taxon>
        <taxon>Rhabditidae</taxon>
        <taxon>Peloderinae</taxon>
        <taxon>Caenorhabditis</taxon>
    </lineage>
</organism>
<reference evidence="2" key="2">
    <citation type="submission" date="2022-06" db="UniProtKB">
        <authorList>
            <consortium name="EnsemblMetazoa"/>
        </authorList>
    </citation>
    <scope>IDENTIFICATION</scope>
    <source>
        <strain evidence="2">DF5081</strain>
    </source>
</reference>
<keyword evidence="1" id="KW-0812">Transmembrane</keyword>
<accession>A0A8R1HZT6</accession>
<dbReference type="EnsemblMetazoa" id="CJA11361.1">
    <property type="protein sequence ID" value="CJA11361.1"/>
    <property type="gene ID" value="WBGene00130565"/>
</dbReference>
<evidence type="ECO:0000313" key="2">
    <source>
        <dbReference type="EnsemblMetazoa" id="CJA11361.1"/>
    </source>
</evidence>
<sequence>MYSVSSLCDDPCVSLFDEHLIIIILFIFFSVKNIVNMTPRKITLWTRQFPCQKMPLEALWHRTSLPV</sequence>
<keyword evidence="1" id="KW-0472">Membrane</keyword>
<keyword evidence="3" id="KW-1185">Reference proteome</keyword>
<name>A0A8R1HZT6_CAEJA</name>
<protein>
    <submittedName>
        <fullName evidence="2">Uncharacterized protein</fullName>
    </submittedName>
</protein>